<feature type="compositionally biased region" description="Low complexity" evidence="1">
    <location>
        <begin position="97"/>
        <end position="112"/>
    </location>
</feature>
<proteinExistence type="predicted"/>
<feature type="region of interest" description="Disordered" evidence="1">
    <location>
        <begin position="127"/>
        <end position="146"/>
    </location>
</feature>
<evidence type="ECO:0000256" key="2">
    <source>
        <dbReference type="SAM" id="Phobius"/>
    </source>
</evidence>
<dbReference type="AlphaFoldDB" id="A0A078AMX6"/>
<keyword evidence="2" id="KW-1133">Transmembrane helix</keyword>
<accession>A0A078AMX6</accession>
<feature type="region of interest" description="Disordered" evidence="1">
    <location>
        <begin position="93"/>
        <end position="114"/>
    </location>
</feature>
<feature type="transmembrane region" description="Helical" evidence="2">
    <location>
        <begin position="49"/>
        <end position="73"/>
    </location>
</feature>
<evidence type="ECO:0000313" key="3">
    <source>
        <dbReference type="EMBL" id="CDW82238.1"/>
    </source>
</evidence>
<protein>
    <submittedName>
        <fullName evidence="3">Uncharacterized protein</fullName>
    </submittedName>
</protein>
<dbReference type="EMBL" id="CCKQ01010701">
    <property type="protein sequence ID" value="CDW82238.1"/>
    <property type="molecule type" value="Genomic_DNA"/>
</dbReference>
<reference evidence="3 4" key="1">
    <citation type="submission" date="2014-06" db="EMBL/GenBank/DDBJ databases">
        <authorList>
            <person name="Swart Estienne"/>
        </authorList>
    </citation>
    <scope>NUCLEOTIDE SEQUENCE [LARGE SCALE GENOMIC DNA]</scope>
    <source>
        <strain evidence="3 4">130c</strain>
    </source>
</reference>
<keyword evidence="2" id="KW-0812">Transmembrane</keyword>
<name>A0A078AMX6_STYLE</name>
<dbReference type="Proteomes" id="UP000039865">
    <property type="component" value="Unassembled WGS sequence"/>
</dbReference>
<keyword evidence="4" id="KW-1185">Reference proteome</keyword>
<organism evidence="3 4">
    <name type="scientific">Stylonychia lemnae</name>
    <name type="common">Ciliate</name>
    <dbReference type="NCBI Taxonomy" id="5949"/>
    <lineage>
        <taxon>Eukaryota</taxon>
        <taxon>Sar</taxon>
        <taxon>Alveolata</taxon>
        <taxon>Ciliophora</taxon>
        <taxon>Intramacronucleata</taxon>
        <taxon>Spirotrichea</taxon>
        <taxon>Stichotrichia</taxon>
        <taxon>Sporadotrichida</taxon>
        <taxon>Oxytrichidae</taxon>
        <taxon>Stylonychinae</taxon>
        <taxon>Stylonychia</taxon>
    </lineage>
</organism>
<gene>
    <name evidence="3" type="primary">Contig3309.g3542</name>
    <name evidence="3" type="ORF">STYLEM_11268</name>
</gene>
<keyword evidence="2" id="KW-0472">Membrane</keyword>
<dbReference type="InParanoid" id="A0A078AMX6"/>
<evidence type="ECO:0000313" key="4">
    <source>
        <dbReference type="Proteomes" id="UP000039865"/>
    </source>
</evidence>
<evidence type="ECO:0000256" key="1">
    <source>
        <dbReference type="SAM" id="MobiDB-lite"/>
    </source>
</evidence>
<sequence>MQNIYSYQICVYSPETDKRICDGYPCIKDTDCVSQQCINDICVVELQAWAVFTLTIFGIFVFVGLLRGVIVFCKRRYYQKIINKLYEEFKNQQNDSEGIPENNNGEINLNDNQLDDESIDISRADSSEDYMEQEPGNNNNNNNRHILDTSYSENERFVNNDNKNDYLIDNDLSRALSQINNEIEQDINLQEEQKSED</sequence>